<dbReference type="AlphaFoldDB" id="A0A4Y2PF29"/>
<accession>A0A4Y2PF29</accession>
<proteinExistence type="predicted"/>
<dbReference type="EMBL" id="BGPR01011299">
    <property type="protein sequence ID" value="GBN50608.1"/>
    <property type="molecule type" value="Genomic_DNA"/>
</dbReference>
<comment type="caution">
    <text evidence="1">The sequence shown here is derived from an EMBL/GenBank/DDBJ whole genome shotgun (WGS) entry which is preliminary data.</text>
</comment>
<gene>
    <name evidence="1" type="ORF">AVEN_77670_1</name>
</gene>
<keyword evidence="2" id="KW-1185">Reference proteome</keyword>
<name>A0A4Y2PF29_ARAVE</name>
<evidence type="ECO:0000313" key="2">
    <source>
        <dbReference type="Proteomes" id="UP000499080"/>
    </source>
</evidence>
<sequence>MDPVIKEIESSSTIMGLEVDNIVINEIMEEHGQELITEELMELLCGSYQEVEERLSEEEEVTAKEKYSGAIKVMLKAWKSVASCIEKHHPSNDDYELYKFIQPSDCVSRDIRGLDTSLFSAASCYFHRLMCSLSTFKTLDHIILHRLTNTKEHF</sequence>
<dbReference type="Proteomes" id="UP000499080">
    <property type="component" value="Unassembled WGS sequence"/>
</dbReference>
<evidence type="ECO:0000313" key="1">
    <source>
        <dbReference type="EMBL" id="GBN50608.1"/>
    </source>
</evidence>
<organism evidence="1 2">
    <name type="scientific">Araneus ventricosus</name>
    <name type="common">Orbweaver spider</name>
    <name type="synonym">Epeira ventricosa</name>
    <dbReference type="NCBI Taxonomy" id="182803"/>
    <lineage>
        <taxon>Eukaryota</taxon>
        <taxon>Metazoa</taxon>
        <taxon>Ecdysozoa</taxon>
        <taxon>Arthropoda</taxon>
        <taxon>Chelicerata</taxon>
        <taxon>Arachnida</taxon>
        <taxon>Araneae</taxon>
        <taxon>Araneomorphae</taxon>
        <taxon>Entelegynae</taxon>
        <taxon>Araneoidea</taxon>
        <taxon>Araneidae</taxon>
        <taxon>Araneus</taxon>
    </lineage>
</organism>
<reference evidence="1 2" key="1">
    <citation type="journal article" date="2019" name="Sci. Rep.">
        <title>Orb-weaving spider Araneus ventricosus genome elucidates the spidroin gene catalogue.</title>
        <authorList>
            <person name="Kono N."/>
            <person name="Nakamura H."/>
            <person name="Ohtoshi R."/>
            <person name="Moran D.A.P."/>
            <person name="Shinohara A."/>
            <person name="Yoshida Y."/>
            <person name="Fujiwara M."/>
            <person name="Mori M."/>
            <person name="Tomita M."/>
            <person name="Arakawa K."/>
        </authorList>
    </citation>
    <scope>NUCLEOTIDE SEQUENCE [LARGE SCALE GENOMIC DNA]</scope>
</reference>
<protein>
    <submittedName>
        <fullName evidence="1">Uncharacterized protein</fullName>
    </submittedName>
</protein>